<evidence type="ECO:0000256" key="1">
    <source>
        <dbReference type="ARBA" id="ARBA00007150"/>
    </source>
</evidence>
<sequence>MYNNLLKLGPVTVHSYGLLIGIGFMAALIIADYRSKKKNLDTDFVFNLAFVCIIFGMLGAKVLYLLTEIKTILNNPVSILDMMNGFVVYGGIIAGTLAAYLYCKIKKKHFLTYFDLLMPSVAIAQGFGRIGCFFAGCCYGLETSSHFSVVFKNSQYAPNHVHLIPTQLISSGGDFLIGILLIFLAKRNPKSGIVASAYLILYGIGRFAVEFLRGDLIRGSVGSLSTSQFISIFIVAAGFVLGIISNNRTE</sequence>
<evidence type="ECO:0000313" key="8">
    <source>
        <dbReference type="EMBL" id="RDY31438.1"/>
    </source>
</evidence>
<protein>
    <recommendedName>
        <fullName evidence="7">Phosphatidylglycerol--prolipoprotein diacylglyceryl transferase</fullName>
        <ecNumber evidence="7">2.5.1.145</ecNumber>
    </recommendedName>
</protein>
<accession>A0A255I7G0</accession>
<evidence type="ECO:0000256" key="5">
    <source>
        <dbReference type="ARBA" id="ARBA00022989"/>
    </source>
</evidence>
<dbReference type="HAMAP" id="MF_01147">
    <property type="entry name" value="Lgt"/>
    <property type="match status" value="1"/>
</dbReference>
<dbReference type="InterPro" id="IPR001640">
    <property type="entry name" value="Lgt"/>
</dbReference>
<dbReference type="AlphaFoldDB" id="A0A255I7G0"/>
<gene>
    <name evidence="7" type="primary">lgt</name>
    <name evidence="8" type="ORF">CG710_009920</name>
</gene>
<name>A0A255I7G0_9FIRM</name>
<dbReference type="NCBIfam" id="NF000778">
    <property type="entry name" value="PRK00052.3-4"/>
    <property type="match status" value="1"/>
</dbReference>
<comment type="similarity">
    <text evidence="1 7">Belongs to the Lgt family.</text>
</comment>
<dbReference type="NCBIfam" id="TIGR00544">
    <property type="entry name" value="lgt"/>
    <property type="match status" value="1"/>
</dbReference>
<reference evidence="8 9" key="1">
    <citation type="journal article" date="2017" name="Genome Announc.">
        <title>Draft Genome Sequence of a Sporulating and Motile Strain of Lachnotalea glycerini Isolated from Water in Quebec City, Canada.</title>
        <authorList>
            <person name="Maheux A.F."/>
            <person name="Boudreau D.K."/>
            <person name="Berube E."/>
            <person name="Boissinot M."/>
            <person name="Raymond F."/>
            <person name="Brodeur S."/>
            <person name="Corbeil J."/>
            <person name="Isabel S."/>
            <person name="Omar R.F."/>
            <person name="Bergeron M.G."/>
        </authorList>
    </citation>
    <scope>NUCLEOTIDE SEQUENCE [LARGE SCALE GENOMIC DNA]</scope>
    <source>
        <strain evidence="8 9">CCRI-19302</strain>
    </source>
</reference>
<dbReference type="UniPathway" id="UPA00664"/>
<keyword evidence="9" id="KW-1185">Reference proteome</keyword>
<keyword evidence="3 7" id="KW-0808">Transferase</keyword>
<dbReference type="GO" id="GO:0005886">
    <property type="term" value="C:plasma membrane"/>
    <property type="evidence" value="ECO:0007669"/>
    <property type="project" value="UniProtKB-SubCell"/>
</dbReference>
<evidence type="ECO:0000256" key="2">
    <source>
        <dbReference type="ARBA" id="ARBA00022475"/>
    </source>
</evidence>
<comment type="subcellular location">
    <subcellularLocation>
        <location evidence="7">Cell membrane</location>
        <topology evidence="7">Multi-pass membrane protein</topology>
    </subcellularLocation>
</comment>
<feature type="binding site" evidence="7">
    <location>
        <position position="129"/>
    </location>
    <ligand>
        <name>a 1,2-diacyl-sn-glycero-3-phospho-(1'-sn-glycerol)</name>
        <dbReference type="ChEBI" id="CHEBI:64716"/>
    </ligand>
</feature>
<dbReference type="GO" id="GO:0008961">
    <property type="term" value="F:phosphatidylglycerol-prolipoprotein diacylglyceryl transferase activity"/>
    <property type="evidence" value="ECO:0007669"/>
    <property type="project" value="UniProtKB-UniRule"/>
</dbReference>
<dbReference type="Proteomes" id="UP000216411">
    <property type="component" value="Unassembled WGS sequence"/>
</dbReference>
<dbReference type="Pfam" id="PF01790">
    <property type="entry name" value="LGT"/>
    <property type="match status" value="1"/>
</dbReference>
<comment type="pathway">
    <text evidence="7">Protein modification; lipoprotein biosynthesis (diacylglyceryl transfer).</text>
</comment>
<evidence type="ECO:0000256" key="6">
    <source>
        <dbReference type="ARBA" id="ARBA00023136"/>
    </source>
</evidence>
<comment type="function">
    <text evidence="7">Catalyzes the transfer of the diacylglyceryl group from phosphatidylglycerol to the sulfhydryl group of the N-terminal cysteine of a prolipoprotein, the first step in the formation of mature lipoproteins.</text>
</comment>
<comment type="caution">
    <text evidence="8">The sequence shown here is derived from an EMBL/GenBank/DDBJ whole genome shotgun (WGS) entry which is preliminary data.</text>
</comment>
<proteinExistence type="inferred from homology"/>
<dbReference type="PANTHER" id="PTHR30589">
    <property type="entry name" value="PROLIPOPROTEIN DIACYLGLYCERYL TRANSFERASE"/>
    <property type="match status" value="1"/>
</dbReference>
<keyword evidence="2 7" id="KW-1003">Cell membrane</keyword>
<keyword evidence="6 7" id="KW-0472">Membrane</keyword>
<evidence type="ECO:0000256" key="3">
    <source>
        <dbReference type="ARBA" id="ARBA00022679"/>
    </source>
</evidence>
<dbReference type="EMBL" id="NOKA02000016">
    <property type="protein sequence ID" value="RDY31438.1"/>
    <property type="molecule type" value="Genomic_DNA"/>
</dbReference>
<evidence type="ECO:0000256" key="4">
    <source>
        <dbReference type="ARBA" id="ARBA00022692"/>
    </source>
</evidence>
<keyword evidence="8" id="KW-0449">Lipoprotein</keyword>
<dbReference type="GO" id="GO:0042158">
    <property type="term" value="P:lipoprotein biosynthetic process"/>
    <property type="evidence" value="ECO:0007669"/>
    <property type="project" value="UniProtKB-UniRule"/>
</dbReference>
<dbReference type="OrthoDB" id="871140at2"/>
<comment type="catalytic activity">
    <reaction evidence="7">
        <text>L-cysteinyl-[prolipoprotein] + a 1,2-diacyl-sn-glycero-3-phospho-(1'-sn-glycerol) = an S-1,2-diacyl-sn-glyceryl-L-cysteinyl-[prolipoprotein] + sn-glycerol 1-phosphate + H(+)</text>
        <dbReference type="Rhea" id="RHEA:56712"/>
        <dbReference type="Rhea" id="RHEA-COMP:14679"/>
        <dbReference type="Rhea" id="RHEA-COMP:14680"/>
        <dbReference type="ChEBI" id="CHEBI:15378"/>
        <dbReference type="ChEBI" id="CHEBI:29950"/>
        <dbReference type="ChEBI" id="CHEBI:57685"/>
        <dbReference type="ChEBI" id="CHEBI:64716"/>
        <dbReference type="ChEBI" id="CHEBI:140658"/>
        <dbReference type="EC" id="2.5.1.145"/>
    </reaction>
</comment>
<dbReference type="PANTHER" id="PTHR30589:SF0">
    <property type="entry name" value="PHOSPHATIDYLGLYCEROL--PROLIPOPROTEIN DIACYLGLYCERYL TRANSFERASE"/>
    <property type="match status" value="1"/>
</dbReference>
<evidence type="ECO:0000313" key="9">
    <source>
        <dbReference type="Proteomes" id="UP000216411"/>
    </source>
</evidence>
<keyword evidence="5 7" id="KW-1133">Transmembrane helix</keyword>
<evidence type="ECO:0000256" key="7">
    <source>
        <dbReference type="HAMAP-Rule" id="MF_01147"/>
    </source>
</evidence>
<dbReference type="EC" id="2.5.1.145" evidence="7"/>
<organism evidence="8 9">
    <name type="scientific">Lachnotalea glycerini</name>
    <dbReference type="NCBI Taxonomy" id="1763509"/>
    <lineage>
        <taxon>Bacteria</taxon>
        <taxon>Bacillati</taxon>
        <taxon>Bacillota</taxon>
        <taxon>Clostridia</taxon>
        <taxon>Lachnospirales</taxon>
        <taxon>Lachnospiraceae</taxon>
        <taxon>Lachnotalea</taxon>
    </lineage>
</organism>
<keyword evidence="4 7" id="KW-0812">Transmembrane</keyword>